<evidence type="ECO:0000313" key="2">
    <source>
        <dbReference type="EMBL" id="MBW3083258.1"/>
    </source>
</evidence>
<dbReference type="Pfam" id="PF12697">
    <property type="entry name" value="Abhydrolase_6"/>
    <property type="match status" value="1"/>
</dbReference>
<accession>A0ABS6W9S9</accession>
<feature type="domain" description="AB hydrolase-1" evidence="1">
    <location>
        <begin position="18"/>
        <end position="273"/>
    </location>
</feature>
<dbReference type="GO" id="GO:0016787">
    <property type="term" value="F:hydrolase activity"/>
    <property type="evidence" value="ECO:0007669"/>
    <property type="project" value="UniProtKB-KW"/>
</dbReference>
<name>A0ABS6W9S9_9BIFI</name>
<proteinExistence type="predicted"/>
<gene>
    <name evidence="2" type="ORF">KIH73_07755</name>
</gene>
<dbReference type="InterPro" id="IPR000073">
    <property type="entry name" value="AB_hydrolase_1"/>
</dbReference>
<keyword evidence="2" id="KW-0378">Hydrolase</keyword>
<evidence type="ECO:0000259" key="1">
    <source>
        <dbReference type="Pfam" id="PF12697"/>
    </source>
</evidence>
<dbReference type="PANTHER" id="PTHR43798">
    <property type="entry name" value="MONOACYLGLYCEROL LIPASE"/>
    <property type="match status" value="1"/>
</dbReference>
<dbReference type="RefSeq" id="WP_219082226.1">
    <property type="nucleotide sequence ID" value="NZ_JAHBBD010000017.1"/>
</dbReference>
<protein>
    <submittedName>
        <fullName evidence="2">Alpha/beta hydrolase</fullName>
    </submittedName>
</protein>
<dbReference type="EMBL" id="JAHBBD010000017">
    <property type="protein sequence ID" value="MBW3083258.1"/>
    <property type="molecule type" value="Genomic_DNA"/>
</dbReference>
<dbReference type="InterPro" id="IPR050266">
    <property type="entry name" value="AB_hydrolase_sf"/>
</dbReference>
<keyword evidence="3" id="KW-1185">Reference proteome</keyword>
<comment type="caution">
    <text evidence="2">The sequence shown here is derived from an EMBL/GenBank/DDBJ whole genome shotgun (WGS) entry which is preliminary data.</text>
</comment>
<reference evidence="2 3" key="1">
    <citation type="submission" date="2021-05" db="EMBL/GenBank/DDBJ databases">
        <title>Phylogenetic classification of ten novel species belonging to the genus Bifidobacterium comprising B. colchicus sp. nov., B. abeli sp. nov., B. bicoloris sp. nov., B. guerezis sp. nov., B. rosaliae sp. nov., B. santillanensis sp. nov., B. argentati sp. nov., B. amazzoni sp. nov., B. pluviali sp. nov., and B. pinnaculum sp. nov.</title>
        <authorList>
            <person name="Lugli G.A."/>
            <person name="Ruiz Garcia L."/>
            <person name="Margolles A."/>
            <person name="Ventura M."/>
        </authorList>
    </citation>
    <scope>NUCLEOTIDE SEQUENCE [LARGE SCALE GENOMIC DNA]</scope>
    <source>
        <strain evidence="2 3">6T3</strain>
    </source>
</reference>
<evidence type="ECO:0000313" key="3">
    <source>
        <dbReference type="Proteomes" id="UP000812844"/>
    </source>
</evidence>
<dbReference type="Proteomes" id="UP000812844">
    <property type="component" value="Unassembled WGS sequence"/>
</dbReference>
<sequence>MSIELNNTVYREGWGIPLVLVHAFPIDHRMWDDCARAIIRLADAEGMEPFPIWAPDMPGAGSGPIPAPAECGAVAADGAYPEALDRMADAYAALVRGAGYDRAIWVGLSMGGYLVMDVQRLHPDMVAGLAMCDTKADADSAASRANRLRIAETCERDRTVEPVMHFARPQEGDSSVKRSPAFVERFTAWINEQRPEGVAWRERMAAGRPDLNDQLPKVSAPAAVVCGDLDPSSPPEAMRSLARAMTGTRAEVTVVEDCGHFSAYEHPDVVAAALLGLVRRVRAAA</sequence>
<organism evidence="2 3">
    <name type="scientific">Bifidobacterium phasiani</name>
    <dbReference type="NCBI Taxonomy" id="2834431"/>
    <lineage>
        <taxon>Bacteria</taxon>
        <taxon>Bacillati</taxon>
        <taxon>Actinomycetota</taxon>
        <taxon>Actinomycetes</taxon>
        <taxon>Bifidobacteriales</taxon>
        <taxon>Bifidobacteriaceae</taxon>
        <taxon>Bifidobacterium</taxon>
    </lineage>
</organism>